<evidence type="ECO:0000256" key="4">
    <source>
        <dbReference type="ARBA" id="ARBA00022694"/>
    </source>
</evidence>
<dbReference type="GO" id="GO:0002143">
    <property type="term" value="P:tRNA wobble position uridine thiolation"/>
    <property type="evidence" value="ECO:0007669"/>
    <property type="project" value="TreeGrafter"/>
</dbReference>
<evidence type="ECO:0000256" key="5">
    <source>
        <dbReference type="ARBA" id="ARBA00022741"/>
    </source>
</evidence>
<dbReference type="CDD" id="cd01998">
    <property type="entry name" value="MnmA_TRMU-like"/>
    <property type="match status" value="1"/>
</dbReference>
<evidence type="ECO:0000256" key="8">
    <source>
        <dbReference type="ARBA" id="ARBA00023157"/>
    </source>
</evidence>
<name>A0A3B1D3Q7_9ZZZZ</name>
<dbReference type="Pfam" id="PF03054">
    <property type="entry name" value="tRNA_Me_trans"/>
    <property type="match status" value="1"/>
</dbReference>
<organism evidence="11">
    <name type="scientific">hydrothermal vent metagenome</name>
    <dbReference type="NCBI Taxonomy" id="652676"/>
    <lineage>
        <taxon>unclassified sequences</taxon>
        <taxon>metagenomes</taxon>
        <taxon>ecological metagenomes</taxon>
    </lineage>
</organism>
<evidence type="ECO:0000259" key="9">
    <source>
        <dbReference type="Pfam" id="PF20258"/>
    </source>
</evidence>
<feature type="domain" description="tRNA-specific 2-thiouridylase MnmA-like C-terminal" evidence="9">
    <location>
        <begin position="283"/>
        <end position="356"/>
    </location>
</feature>
<dbReference type="GO" id="GO:0005524">
    <property type="term" value="F:ATP binding"/>
    <property type="evidence" value="ECO:0007669"/>
    <property type="project" value="UniProtKB-KW"/>
</dbReference>
<dbReference type="PANTHER" id="PTHR11933:SF5">
    <property type="entry name" value="MITOCHONDRIAL TRNA-SPECIFIC 2-THIOURIDYLASE 1"/>
    <property type="match status" value="1"/>
</dbReference>
<dbReference type="Gene3D" id="3.40.50.620">
    <property type="entry name" value="HUPs"/>
    <property type="match status" value="1"/>
</dbReference>
<proteinExistence type="inferred from homology"/>
<evidence type="ECO:0000256" key="7">
    <source>
        <dbReference type="ARBA" id="ARBA00022884"/>
    </source>
</evidence>
<dbReference type="FunFam" id="3.40.50.620:FF:000115">
    <property type="entry name" value="tRNA-specific 2-thiouridylase MnmA"/>
    <property type="match status" value="1"/>
</dbReference>
<dbReference type="Gene3D" id="2.30.30.280">
    <property type="entry name" value="Adenine nucleotide alpha hydrolases-like domains"/>
    <property type="match status" value="1"/>
</dbReference>
<dbReference type="InterPro" id="IPR046884">
    <property type="entry name" value="MnmA-like_central"/>
</dbReference>
<dbReference type="EC" id="2.8.1.13" evidence="11"/>
<keyword evidence="2" id="KW-0820">tRNA-binding</keyword>
<dbReference type="GO" id="GO:0000049">
    <property type="term" value="F:tRNA binding"/>
    <property type="evidence" value="ECO:0007669"/>
    <property type="project" value="UniProtKB-KW"/>
</dbReference>
<evidence type="ECO:0000313" key="11">
    <source>
        <dbReference type="EMBL" id="VAX36789.1"/>
    </source>
</evidence>
<evidence type="ECO:0000256" key="3">
    <source>
        <dbReference type="ARBA" id="ARBA00022679"/>
    </source>
</evidence>
<keyword evidence="3 11" id="KW-0808">Transferase</keyword>
<keyword evidence="7" id="KW-0694">RNA-binding</keyword>
<dbReference type="HAMAP" id="MF_00144">
    <property type="entry name" value="tRNA_thiouridyl_MnmA"/>
    <property type="match status" value="1"/>
</dbReference>
<keyword evidence="4" id="KW-0819">tRNA processing</keyword>
<dbReference type="SUPFAM" id="SSF52402">
    <property type="entry name" value="Adenine nucleotide alpha hydrolases-like"/>
    <property type="match status" value="1"/>
</dbReference>
<dbReference type="FunFam" id="2.40.30.10:FF:000023">
    <property type="entry name" value="tRNA-specific 2-thiouridylase MnmA"/>
    <property type="match status" value="1"/>
</dbReference>
<keyword evidence="8" id="KW-1015">Disulfide bond</keyword>
<keyword evidence="6" id="KW-0067">ATP-binding</keyword>
<dbReference type="AlphaFoldDB" id="A0A3B1D3Q7"/>
<dbReference type="PANTHER" id="PTHR11933">
    <property type="entry name" value="TRNA 5-METHYLAMINOMETHYL-2-THIOURIDYLATE -METHYLTRANSFERASE"/>
    <property type="match status" value="1"/>
</dbReference>
<dbReference type="GO" id="GO:0103016">
    <property type="term" value="F:tRNA-uridine 2-sulfurtransferase activity"/>
    <property type="evidence" value="ECO:0007669"/>
    <property type="project" value="UniProtKB-EC"/>
</dbReference>
<dbReference type="InterPro" id="IPR014729">
    <property type="entry name" value="Rossmann-like_a/b/a_fold"/>
</dbReference>
<evidence type="ECO:0000256" key="2">
    <source>
        <dbReference type="ARBA" id="ARBA00022555"/>
    </source>
</evidence>
<feature type="domain" description="tRNA-specific 2-thiouridylase MnmA-like central" evidence="10">
    <location>
        <begin position="210"/>
        <end position="275"/>
    </location>
</feature>
<dbReference type="InterPro" id="IPR023382">
    <property type="entry name" value="MnmA-like_central_sf"/>
</dbReference>
<evidence type="ECO:0000256" key="6">
    <source>
        <dbReference type="ARBA" id="ARBA00022840"/>
    </source>
</evidence>
<dbReference type="Gene3D" id="2.40.30.10">
    <property type="entry name" value="Translation factors"/>
    <property type="match status" value="1"/>
</dbReference>
<dbReference type="Pfam" id="PF20259">
    <property type="entry name" value="tRNA_Me_trans_M"/>
    <property type="match status" value="1"/>
</dbReference>
<dbReference type="InterPro" id="IPR004506">
    <property type="entry name" value="MnmA-like"/>
</dbReference>
<evidence type="ECO:0000256" key="1">
    <source>
        <dbReference type="ARBA" id="ARBA00022490"/>
    </source>
</evidence>
<dbReference type="FunFam" id="2.30.30.280:FF:000001">
    <property type="entry name" value="tRNA-specific 2-thiouridylase MnmA"/>
    <property type="match status" value="1"/>
</dbReference>
<evidence type="ECO:0000259" key="10">
    <source>
        <dbReference type="Pfam" id="PF20259"/>
    </source>
</evidence>
<keyword evidence="5" id="KW-0547">Nucleotide-binding</keyword>
<gene>
    <name evidence="11" type="ORF">MNBD_UNCLBAC01-1293</name>
</gene>
<dbReference type="NCBIfam" id="NF001138">
    <property type="entry name" value="PRK00143.1"/>
    <property type="match status" value="1"/>
</dbReference>
<dbReference type="InterPro" id="IPR046885">
    <property type="entry name" value="MnmA-like_C"/>
</dbReference>
<keyword evidence="1" id="KW-0963">Cytoplasm</keyword>
<accession>A0A3B1D3Q7</accession>
<sequence length="360" mass="40192">MSNKNKKVCVAMSGGVDSSVVAALMKDQGYDVFGVTMCFSIVHPESKKPSCCGVEGIADAKRVAQILDIPHYVLDFAGDIQEYIIDNFVSEYINGRTPNPCVRCNQFLKFGTLYEKVRSLGADYLATGHYARIESCPEGHTYLMKKAVDIKKDQSYFLYSIPKETLPHLLFPLGGMTKDEVRGLAEKYQLNTANKPESQDICFVPDTGYKKFIKDRVGEGVFIPGDFIDHEGKVVGQHQGIMNYTIGQRDKLGIALGVPVYVYKIDKENNIVYVGPREYLFSQGLIAKDFNALKIIKEKMEVRARIRYNAPEIKGNLVCLENKEIQINFTEPQMSVTPGQSVVLYDGDVVLGGGIIKERI</sequence>
<dbReference type="Pfam" id="PF20258">
    <property type="entry name" value="tRNA_Me_trans_C"/>
    <property type="match status" value="1"/>
</dbReference>
<dbReference type="EMBL" id="UOGJ01000110">
    <property type="protein sequence ID" value="VAX36789.1"/>
    <property type="molecule type" value="Genomic_DNA"/>
</dbReference>
<reference evidence="11" key="1">
    <citation type="submission" date="2018-06" db="EMBL/GenBank/DDBJ databases">
        <authorList>
            <person name="Zhirakovskaya E."/>
        </authorList>
    </citation>
    <scope>NUCLEOTIDE SEQUENCE</scope>
</reference>
<protein>
    <submittedName>
        <fullName evidence="11">tRNA-specific 2-thiouridylase MnmA</fullName>
        <ecNumber evidence="11">2.8.1.13</ecNumber>
    </submittedName>
</protein>
<dbReference type="NCBIfam" id="TIGR00420">
    <property type="entry name" value="trmU"/>
    <property type="match status" value="1"/>
</dbReference>